<evidence type="ECO:0000313" key="2">
    <source>
        <dbReference type="EMBL" id="XCG51141.1"/>
    </source>
</evidence>
<proteinExistence type="predicted"/>
<dbReference type="RefSeq" id="WP_353641348.1">
    <property type="nucleotide sequence ID" value="NZ_CP159253.1"/>
</dbReference>
<dbReference type="EMBL" id="CP159253">
    <property type="protein sequence ID" value="XCG51141.1"/>
    <property type="molecule type" value="Genomic_DNA"/>
</dbReference>
<sequence length="129" mass="14584">MWNPFRRREDLDAAFAELDEGFDVEMAKPAPTFVEVERRKSDEFQDELRGQAIRLEGQIEALRSELAGVMKVLKAEVLRARELDTDGSYSPEADNLGSHAVAIETKRQRGDKHFIRPAKDAAQAREAAE</sequence>
<accession>A0AAU8CY55</accession>
<gene>
    <name evidence="2" type="ORF">ABVK50_11985</name>
</gene>
<evidence type="ECO:0000256" key="1">
    <source>
        <dbReference type="SAM" id="MobiDB-lite"/>
    </source>
</evidence>
<feature type="region of interest" description="Disordered" evidence="1">
    <location>
        <begin position="107"/>
        <end position="129"/>
    </location>
</feature>
<reference evidence="2" key="1">
    <citation type="submission" date="2024-06" db="EMBL/GenBank/DDBJ databases">
        <title>Mesorhizobium karijinii sp. nov., a symbiont of the iconic Swainsona formosa from arid Australia.</title>
        <authorList>
            <person name="Hill Y.J."/>
            <person name="Watkin E.L.J."/>
            <person name="O'Hara G.W."/>
            <person name="Terpolilli J."/>
            <person name="Tye M.L."/>
            <person name="Kohlmeier M.G."/>
        </authorList>
    </citation>
    <scope>NUCLEOTIDE SEQUENCE</scope>
    <source>
        <strain evidence="2">WSM2240</strain>
    </source>
</reference>
<organism evidence="2">
    <name type="scientific">Mesorhizobium sp. WSM2240</name>
    <dbReference type="NCBI Taxonomy" id="3228851"/>
    <lineage>
        <taxon>Bacteria</taxon>
        <taxon>Pseudomonadati</taxon>
        <taxon>Pseudomonadota</taxon>
        <taxon>Alphaproteobacteria</taxon>
        <taxon>Hyphomicrobiales</taxon>
        <taxon>Phyllobacteriaceae</taxon>
        <taxon>Mesorhizobium</taxon>
    </lineage>
</organism>
<dbReference type="AlphaFoldDB" id="A0AAU8CY55"/>
<name>A0AAU8CY55_9HYPH</name>
<protein>
    <submittedName>
        <fullName evidence="2">Uncharacterized protein</fullName>
    </submittedName>
</protein>